<dbReference type="AlphaFoldDB" id="A0A382UYB3"/>
<proteinExistence type="predicted"/>
<dbReference type="EMBL" id="UINC01147741">
    <property type="protein sequence ID" value="SVD39243.1"/>
    <property type="molecule type" value="Genomic_DNA"/>
</dbReference>
<accession>A0A382UYB3</accession>
<evidence type="ECO:0000313" key="1">
    <source>
        <dbReference type="EMBL" id="SVD39243.1"/>
    </source>
</evidence>
<organism evidence="1">
    <name type="scientific">marine metagenome</name>
    <dbReference type="NCBI Taxonomy" id="408172"/>
    <lineage>
        <taxon>unclassified sequences</taxon>
        <taxon>metagenomes</taxon>
        <taxon>ecological metagenomes</taxon>
    </lineage>
</organism>
<name>A0A382UYB3_9ZZZZ</name>
<sequence>MVKFTCFLTNITEWPCPRKLRYFPQPLDKTAPSGRTLGIKKRAADSPETVGGPFFLRRCRHRGPLARWFPRR</sequence>
<reference evidence="1" key="1">
    <citation type="submission" date="2018-05" db="EMBL/GenBank/DDBJ databases">
        <authorList>
            <person name="Lanie J.A."/>
            <person name="Ng W.-L."/>
            <person name="Kazmierczak K.M."/>
            <person name="Andrzejewski T.M."/>
            <person name="Davidsen T.M."/>
            <person name="Wayne K.J."/>
            <person name="Tettelin H."/>
            <person name="Glass J.I."/>
            <person name="Rusch D."/>
            <person name="Podicherti R."/>
            <person name="Tsui H.-C.T."/>
            <person name="Winkler M.E."/>
        </authorList>
    </citation>
    <scope>NUCLEOTIDE SEQUENCE</scope>
</reference>
<gene>
    <name evidence="1" type="ORF">METZ01_LOCUS392097</name>
</gene>
<protein>
    <submittedName>
        <fullName evidence="1">Uncharacterized protein</fullName>
    </submittedName>
</protein>